<evidence type="ECO:0000256" key="1">
    <source>
        <dbReference type="ARBA" id="ARBA00004123"/>
    </source>
</evidence>
<reference evidence="8 9" key="1">
    <citation type="submission" date="2016-06" db="EMBL/GenBank/DDBJ databases">
        <authorList>
            <person name="Kjaerup R.B."/>
            <person name="Dalgaard T.S."/>
            <person name="Juul-Madsen H.R."/>
        </authorList>
    </citation>
    <scope>NUCLEOTIDE SEQUENCE [LARGE SCALE GENOMIC DNA]</scope>
</reference>
<gene>
    <name evidence="8" type="ORF">ZT3D7_G731</name>
</gene>
<dbReference type="GO" id="GO:0045944">
    <property type="term" value="P:positive regulation of transcription by RNA polymerase II"/>
    <property type="evidence" value="ECO:0007669"/>
    <property type="project" value="TreeGrafter"/>
</dbReference>
<evidence type="ECO:0000256" key="5">
    <source>
        <dbReference type="ARBA" id="ARBA00023125"/>
    </source>
</evidence>
<evidence type="ECO:0000256" key="6">
    <source>
        <dbReference type="ARBA" id="ARBA00023163"/>
    </source>
</evidence>
<dbReference type="PANTHER" id="PTHR47782:SF1">
    <property type="entry name" value="PYRIMIDINE PATHWAY REGULATORY PROTEIN 1"/>
    <property type="match status" value="1"/>
</dbReference>
<dbReference type="GO" id="GO:0000981">
    <property type="term" value="F:DNA-binding transcription factor activity, RNA polymerase II-specific"/>
    <property type="evidence" value="ECO:0007669"/>
    <property type="project" value="TreeGrafter"/>
</dbReference>
<keyword evidence="3" id="KW-0862">Zinc</keyword>
<organism evidence="8 9">
    <name type="scientific">Zymoseptoria tritici (strain ST99CH_3D7)</name>
    <dbReference type="NCBI Taxonomy" id="1276538"/>
    <lineage>
        <taxon>Eukaryota</taxon>
        <taxon>Fungi</taxon>
        <taxon>Dikarya</taxon>
        <taxon>Ascomycota</taxon>
        <taxon>Pezizomycotina</taxon>
        <taxon>Dothideomycetes</taxon>
        <taxon>Dothideomycetidae</taxon>
        <taxon>Mycosphaerellales</taxon>
        <taxon>Mycosphaerellaceae</taxon>
        <taxon>Zymoseptoria</taxon>
    </lineage>
</organism>
<keyword evidence="2" id="KW-0479">Metal-binding</keyword>
<dbReference type="Proteomes" id="UP000215127">
    <property type="component" value="Chromosome 1"/>
</dbReference>
<evidence type="ECO:0000313" key="8">
    <source>
        <dbReference type="EMBL" id="SMQ45587.1"/>
    </source>
</evidence>
<keyword evidence="4" id="KW-0805">Transcription regulation</keyword>
<evidence type="ECO:0008006" key="10">
    <source>
        <dbReference type="Google" id="ProtNLM"/>
    </source>
</evidence>
<keyword evidence="7" id="KW-0539">Nucleus</keyword>
<evidence type="ECO:0000256" key="2">
    <source>
        <dbReference type="ARBA" id="ARBA00022723"/>
    </source>
</evidence>
<name>A0A1X7RF00_ZYMT9</name>
<evidence type="ECO:0000256" key="4">
    <source>
        <dbReference type="ARBA" id="ARBA00023015"/>
    </source>
</evidence>
<dbReference type="PANTHER" id="PTHR47782">
    <property type="entry name" value="ZN(II)2CYS6 TRANSCRIPTION FACTOR (EUROFUNG)-RELATED"/>
    <property type="match status" value="1"/>
</dbReference>
<keyword evidence="5" id="KW-0238">DNA-binding</keyword>
<dbReference type="AlphaFoldDB" id="A0A1X7RF00"/>
<dbReference type="GO" id="GO:0005634">
    <property type="term" value="C:nucleus"/>
    <property type="evidence" value="ECO:0007669"/>
    <property type="project" value="UniProtKB-SubCell"/>
</dbReference>
<dbReference type="CDD" id="cd12148">
    <property type="entry name" value="fungal_TF_MHR"/>
    <property type="match status" value="1"/>
</dbReference>
<evidence type="ECO:0000256" key="3">
    <source>
        <dbReference type="ARBA" id="ARBA00022833"/>
    </source>
</evidence>
<accession>A0A1X7RF00</accession>
<keyword evidence="6" id="KW-0804">Transcription</keyword>
<protein>
    <recommendedName>
        <fullName evidence="10">Transcription factor domain-containing protein</fullName>
    </recommendedName>
</protein>
<dbReference type="InterPro" id="IPR052202">
    <property type="entry name" value="Yeast_MetPath_Reg"/>
</dbReference>
<evidence type="ECO:0000313" key="9">
    <source>
        <dbReference type="Proteomes" id="UP000215127"/>
    </source>
</evidence>
<sequence length="275" mass="30682">MSKLESEIRHVQQSQSWPTRLASPKPNFVAWSSDIRPRLREWYESIPSPAKAHPNSIFANQAYWDAIYENSILLLYRPQSNVRLSTVEALSKSHEAACNLIASIKILQREGRLDVLWRWAHQLILAGLTVIYGLWQSKEIRDRSSVGSSIAVLHSCASTLSAMSEIFHGVAACHDVFEVLSSTTIDWLITNSAEAADGTTMELEKQVEDLLLQLQASRGDAQTTDFDTFDLTNMLNTDNFGFGEMLNSTAQWPDDLGMSGGDFDLDHAMLGTGYV</sequence>
<dbReference type="STRING" id="1276538.A0A1X7RF00"/>
<keyword evidence="9" id="KW-1185">Reference proteome</keyword>
<comment type="subcellular location">
    <subcellularLocation>
        <location evidence="1">Nucleus</location>
    </subcellularLocation>
</comment>
<evidence type="ECO:0000256" key="7">
    <source>
        <dbReference type="ARBA" id="ARBA00023242"/>
    </source>
</evidence>
<dbReference type="GO" id="GO:0046872">
    <property type="term" value="F:metal ion binding"/>
    <property type="evidence" value="ECO:0007669"/>
    <property type="project" value="UniProtKB-KW"/>
</dbReference>
<dbReference type="GO" id="GO:0043565">
    <property type="term" value="F:sequence-specific DNA binding"/>
    <property type="evidence" value="ECO:0007669"/>
    <property type="project" value="TreeGrafter"/>
</dbReference>
<dbReference type="EMBL" id="LT853692">
    <property type="protein sequence ID" value="SMQ45587.1"/>
    <property type="molecule type" value="Genomic_DNA"/>
</dbReference>
<proteinExistence type="predicted"/>